<dbReference type="InterPro" id="IPR029062">
    <property type="entry name" value="Class_I_gatase-like"/>
</dbReference>
<name>A0ABS0HJM2_9SPHN</name>
<dbReference type="RefSeq" id="WP_196276750.1">
    <property type="nucleotide sequence ID" value="NZ_JADQDC010000012.1"/>
</dbReference>
<accession>A0ABS0HJM2</accession>
<proteinExistence type="predicted"/>
<gene>
    <name evidence="1" type="ORF">I2488_15635</name>
</gene>
<protein>
    <submittedName>
        <fullName evidence="1">ABC transporter</fullName>
    </submittedName>
</protein>
<evidence type="ECO:0000313" key="1">
    <source>
        <dbReference type="EMBL" id="MBF9152438.1"/>
    </source>
</evidence>
<evidence type="ECO:0000313" key="2">
    <source>
        <dbReference type="Proteomes" id="UP000600799"/>
    </source>
</evidence>
<reference evidence="1 2" key="1">
    <citation type="submission" date="2020-11" db="EMBL/GenBank/DDBJ databases">
        <title>The genome sequence of Novosphingobium sp. 1Y9A.</title>
        <authorList>
            <person name="Liu Y."/>
        </authorList>
    </citation>
    <scope>NUCLEOTIDE SEQUENCE [LARGE SCALE GENOMIC DNA]</scope>
    <source>
        <strain evidence="1 2">1Y9A</strain>
    </source>
</reference>
<sequence length="238" mass="25637">MYRRIAFALLAAAVALVGWWAFSSARVPDRTLGLFTSLPILWNEADNLKGMVDAPAGRHWALAVLERRGKVLPLDTLLDLSRVDELVIAQPRPLVPEENVALDAWVRQGGHVLMFADPMLTQESAFALGDRRRPQDVALVSPILARWGLELQFDESQPGGLRESAGEGLPINLAGAFRAIPGGHEARCTIADGGLIARCGIGKGRATLVADAALLEPEADGNTRAEQLEALLEEALAR</sequence>
<dbReference type="Proteomes" id="UP000600799">
    <property type="component" value="Unassembled WGS sequence"/>
</dbReference>
<keyword evidence="2" id="KW-1185">Reference proteome</keyword>
<dbReference type="SUPFAM" id="SSF52317">
    <property type="entry name" value="Class I glutamine amidotransferase-like"/>
    <property type="match status" value="1"/>
</dbReference>
<comment type="caution">
    <text evidence="1">The sequence shown here is derived from an EMBL/GenBank/DDBJ whole genome shotgun (WGS) entry which is preliminary data.</text>
</comment>
<dbReference type="EMBL" id="JADQDC010000012">
    <property type="protein sequence ID" value="MBF9152438.1"/>
    <property type="molecule type" value="Genomic_DNA"/>
</dbReference>
<organism evidence="1 2">
    <name type="scientific">Novosphingobium jiangmenense</name>
    <dbReference type="NCBI Taxonomy" id="2791981"/>
    <lineage>
        <taxon>Bacteria</taxon>
        <taxon>Pseudomonadati</taxon>
        <taxon>Pseudomonadota</taxon>
        <taxon>Alphaproteobacteria</taxon>
        <taxon>Sphingomonadales</taxon>
        <taxon>Sphingomonadaceae</taxon>
        <taxon>Novosphingobium</taxon>
    </lineage>
</organism>
<dbReference type="Gene3D" id="3.40.50.880">
    <property type="match status" value="1"/>
</dbReference>